<dbReference type="AlphaFoldDB" id="A0A3E5HR69"/>
<keyword evidence="2" id="KW-1133">Transmembrane helix</keyword>
<keyword evidence="2" id="KW-0472">Membrane</keyword>
<feature type="region of interest" description="Disordered" evidence="1">
    <location>
        <begin position="483"/>
        <end position="584"/>
    </location>
</feature>
<dbReference type="EMBL" id="QSWD01000001">
    <property type="protein sequence ID" value="RGP04342.1"/>
    <property type="molecule type" value="Genomic_DNA"/>
</dbReference>
<accession>A0A3E5HR69</accession>
<reference evidence="3 4" key="1">
    <citation type="submission" date="2018-08" db="EMBL/GenBank/DDBJ databases">
        <title>A genome reference for cultivated species of the human gut microbiota.</title>
        <authorList>
            <person name="Zou Y."/>
            <person name="Xue W."/>
            <person name="Luo G."/>
        </authorList>
    </citation>
    <scope>NUCLEOTIDE SEQUENCE [LARGE SCALE GENOMIC DNA]</scope>
    <source>
        <strain evidence="3 4">OF05-12</strain>
    </source>
</reference>
<dbReference type="InterPro" id="IPR011009">
    <property type="entry name" value="Kinase-like_dom_sf"/>
</dbReference>
<feature type="transmembrane region" description="Helical" evidence="2">
    <location>
        <begin position="460"/>
        <end position="482"/>
    </location>
</feature>
<comment type="caution">
    <text evidence="3">The sequence shown here is derived from an EMBL/GenBank/DDBJ whole genome shotgun (WGS) entry which is preliminary data.</text>
</comment>
<dbReference type="Proteomes" id="UP000261031">
    <property type="component" value="Unassembled WGS sequence"/>
</dbReference>
<evidence type="ECO:0000313" key="3">
    <source>
        <dbReference type="EMBL" id="RGP04342.1"/>
    </source>
</evidence>
<keyword evidence="2" id="KW-0812">Transmembrane</keyword>
<feature type="compositionally biased region" description="Basic and acidic residues" evidence="1">
    <location>
        <begin position="556"/>
        <end position="577"/>
    </location>
</feature>
<proteinExistence type="predicted"/>
<name>A0A3E5HR69_BIFPS</name>
<feature type="compositionally biased region" description="Polar residues" evidence="1">
    <location>
        <begin position="544"/>
        <end position="553"/>
    </location>
</feature>
<dbReference type="SUPFAM" id="SSF56112">
    <property type="entry name" value="Protein kinase-like (PK-like)"/>
    <property type="match status" value="1"/>
</dbReference>
<sequence length="689" mass="74105">MTIGRTNVYKKLKEPMKPQLGDTISNRYVLVSPLREETGLQVWKASDHVLARDCQLFIVSSSKALQEVNATASMLAISHDSHFTKVLQLQHAGQVAMVVTQLDEGMTLSEYLALNANQPLSYTAMRSIIGEVIESLHALQKDNLTHFSISTDTVRLTRSGIQIADAPVSIMLADTSRAQALENREQLAIRQISALLYAMLIRRPSTLSTDFRLEALAPTTPMEFRVICKRGLELEEDDGFPTVPMATIAELEALLGEYQPLSSLGSMDITLPSMDSECSIANVPLLQILEKDVLPLPDTLAAAGSIPEMTFTAPEPHNDFSDGKEALAKGVAATSGAVKSLWSSGRELLSEEDIDGVTDTSDSPFSFPIRVSVPDDGMSSDDSQLEKTGRIPVIGADGQVIQPGEESARALKAEQEAIDAAYAAGRAAVPPSFTPKNPSSASANTDVADAKLFGKLKTKVVAIIVAVIVVAVALGFAVHGLMQPSDSVTTDSKGPWPEINLDEVPFGEGDQSDANSADSSNSDTSGNTDSSNSKDSSDASANTPASGESTASKQPKKTEDKVVTADKQSKKVPDPKQPENTTAYEIDNRQFLSNPDGQQGYGYYVHLSQPQKAYRMVIKIRSSGGQGYIRVNATNSPSQGEQVAQFKFDASGTTDIKFDKAVETQDIMLWVPLDSLPGNQLYIESIQVF</sequence>
<feature type="compositionally biased region" description="Low complexity" evidence="1">
    <location>
        <begin position="512"/>
        <end position="543"/>
    </location>
</feature>
<dbReference type="Gene3D" id="1.10.510.10">
    <property type="entry name" value="Transferase(Phosphotransferase) domain 1"/>
    <property type="match status" value="1"/>
</dbReference>
<evidence type="ECO:0000313" key="4">
    <source>
        <dbReference type="Proteomes" id="UP000261031"/>
    </source>
</evidence>
<gene>
    <name evidence="3" type="ORF">DXA79_00075</name>
</gene>
<protein>
    <recommendedName>
        <fullName evidence="5">Integral membrane protein MviN</fullName>
    </recommendedName>
</protein>
<evidence type="ECO:0008006" key="5">
    <source>
        <dbReference type="Google" id="ProtNLM"/>
    </source>
</evidence>
<evidence type="ECO:0000256" key="1">
    <source>
        <dbReference type="SAM" id="MobiDB-lite"/>
    </source>
</evidence>
<evidence type="ECO:0000256" key="2">
    <source>
        <dbReference type="SAM" id="Phobius"/>
    </source>
</evidence>
<organism evidence="3 4">
    <name type="scientific">Bifidobacterium pseudocatenulatum</name>
    <dbReference type="NCBI Taxonomy" id="28026"/>
    <lineage>
        <taxon>Bacteria</taxon>
        <taxon>Bacillati</taxon>
        <taxon>Actinomycetota</taxon>
        <taxon>Actinomycetes</taxon>
        <taxon>Bifidobacteriales</taxon>
        <taxon>Bifidobacteriaceae</taxon>
        <taxon>Bifidobacterium</taxon>
    </lineage>
</organism>